<dbReference type="Pfam" id="PF03717">
    <property type="entry name" value="PBP_dimer"/>
    <property type="match status" value="1"/>
</dbReference>
<dbReference type="PANTHER" id="PTHR30627">
    <property type="entry name" value="PEPTIDOGLYCAN D,D-TRANSPEPTIDASE"/>
    <property type="match status" value="1"/>
</dbReference>
<evidence type="ECO:0000259" key="4">
    <source>
        <dbReference type="Pfam" id="PF00905"/>
    </source>
</evidence>
<evidence type="ECO:0000313" key="6">
    <source>
        <dbReference type="EMBL" id="PIR97802.1"/>
    </source>
</evidence>
<proteinExistence type="predicted"/>
<dbReference type="Proteomes" id="UP000231466">
    <property type="component" value="Unassembled WGS sequence"/>
</dbReference>
<feature type="transmembrane region" description="Helical" evidence="3">
    <location>
        <begin position="39"/>
        <end position="60"/>
    </location>
</feature>
<dbReference type="SUPFAM" id="SSF56601">
    <property type="entry name" value="beta-lactamase/transpeptidase-like"/>
    <property type="match status" value="1"/>
</dbReference>
<feature type="domain" description="Penicillin-binding protein dimerisation" evidence="5">
    <location>
        <begin position="80"/>
        <end position="245"/>
    </location>
</feature>
<feature type="domain" description="Penicillin-binding protein transpeptidase" evidence="4">
    <location>
        <begin position="288"/>
        <end position="603"/>
    </location>
</feature>
<dbReference type="AlphaFoldDB" id="A0A2H0VFB9"/>
<evidence type="ECO:0008006" key="8">
    <source>
        <dbReference type="Google" id="ProtNLM"/>
    </source>
</evidence>
<dbReference type="Gene3D" id="3.90.1310.10">
    <property type="entry name" value="Penicillin-binding protein 2a (Domain 2)"/>
    <property type="match status" value="1"/>
</dbReference>
<evidence type="ECO:0000256" key="3">
    <source>
        <dbReference type="SAM" id="Phobius"/>
    </source>
</evidence>
<dbReference type="GO" id="GO:0005886">
    <property type="term" value="C:plasma membrane"/>
    <property type="evidence" value="ECO:0007669"/>
    <property type="project" value="TreeGrafter"/>
</dbReference>
<evidence type="ECO:0000256" key="2">
    <source>
        <dbReference type="ARBA" id="ARBA00023136"/>
    </source>
</evidence>
<keyword evidence="3" id="KW-0812">Transmembrane</keyword>
<comment type="subcellular location">
    <subcellularLocation>
        <location evidence="1">Membrane</location>
    </subcellularLocation>
</comment>
<name>A0A2H0VFB9_9BACT</name>
<dbReference type="GO" id="GO:0071555">
    <property type="term" value="P:cell wall organization"/>
    <property type="evidence" value="ECO:0007669"/>
    <property type="project" value="TreeGrafter"/>
</dbReference>
<protein>
    <recommendedName>
        <fullName evidence="8">Penicillin-binding protein 2</fullName>
    </recommendedName>
</protein>
<reference evidence="7" key="1">
    <citation type="submission" date="2017-09" db="EMBL/GenBank/DDBJ databases">
        <title>Depth-based differentiation of microbial function through sediment-hosted aquifers and enrichment of novel symbionts in the deep terrestrial subsurface.</title>
        <authorList>
            <person name="Probst A.J."/>
            <person name="Ladd B."/>
            <person name="Jarett J.K."/>
            <person name="Geller-Mcgrath D.E."/>
            <person name="Sieber C.M.K."/>
            <person name="Emerson J.B."/>
            <person name="Anantharaman K."/>
            <person name="Thomas B.C."/>
            <person name="Malmstrom R."/>
            <person name="Stieglmeier M."/>
            <person name="Klingl A."/>
            <person name="Woyke T."/>
            <person name="Ryan C.M."/>
            <person name="Banfield J.F."/>
        </authorList>
    </citation>
    <scope>NUCLEOTIDE SEQUENCE [LARGE SCALE GENOMIC DNA]</scope>
</reference>
<dbReference type="GO" id="GO:0008658">
    <property type="term" value="F:penicillin binding"/>
    <property type="evidence" value="ECO:0007669"/>
    <property type="project" value="InterPro"/>
</dbReference>
<evidence type="ECO:0000256" key="1">
    <source>
        <dbReference type="ARBA" id="ARBA00004370"/>
    </source>
</evidence>
<dbReference type="Gene3D" id="3.40.710.10">
    <property type="entry name" value="DD-peptidase/beta-lactamase superfamily"/>
    <property type="match status" value="1"/>
</dbReference>
<comment type="caution">
    <text evidence="6">The sequence shown here is derived from an EMBL/GenBank/DDBJ whole genome shotgun (WGS) entry which is preliminary data.</text>
</comment>
<accession>A0A2H0VFB9</accession>
<evidence type="ECO:0000259" key="5">
    <source>
        <dbReference type="Pfam" id="PF03717"/>
    </source>
</evidence>
<dbReference type="InterPro" id="IPR012338">
    <property type="entry name" value="Beta-lactam/transpept-like"/>
</dbReference>
<organism evidence="6 7">
    <name type="scientific">Candidatus Colwellbacteria bacterium CG10_big_fil_rev_8_21_14_0_10_42_22</name>
    <dbReference type="NCBI Taxonomy" id="1974540"/>
    <lineage>
        <taxon>Bacteria</taxon>
        <taxon>Candidatus Colwelliibacteriota</taxon>
    </lineage>
</organism>
<dbReference type="InterPro" id="IPR001460">
    <property type="entry name" value="PCN-bd_Tpept"/>
</dbReference>
<gene>
    <name evidence="6" type="ORF">COT89_02735</name>
</gene>
<dbReference type="Pfam" id="PF00905">
    <property type="entry name" value="Transpeptidase"/>
    <property type="match status" value="1"/>
</dbReference>
<dbReference type="InterPro" id="IPR036138">
    <property type="entry name" value="PBP_dimer_sf"/>
</dbReference>
<keyword evidence="3" id="KW-1133">Transmembrane helix</keyword>
<dbReference type="EMBL" id="PFAH01000009">
    <property type="protein sequence ID" value="PIR97802.1"/>
    <property type="molecule type" value="Genomic_DNA"/>
</dbReference>
<dbReference type="SUPFAM" id="SSF56519">
    <property type="entry name" value="Penicillin binding protein dimerisation domain"/>
    <property type="match status" value="1"/>
</dbReference>
<dbReference type="InterPro" id="IPR050515">
    <property type="entry name" value="Beta-lactam/transpept"/>
</dbReference>
<keyword evidence="2 3" id="KW-0472">Membrane</keyword>
<evidence type="ECO:0000313" key="7">
    <source>
        <dbReference type="Proteomes" id="UP000231466"/>
    </source>
</evidence>
<sequence>MPRRRKRNIDFDQVISDSMSGSALNLVETLISNRVFSGVLLGAFIIAGVFGIRSFSLAGLKGQEYLERSRSNTHQSIPLVAPRGTILDRYGNPITDNKAIFSVFLHVDQMMRNEEKDSVVRAVNDILGVDEETILKLVRETNLEDITDIIIAEDISREQVIAIESSDLKSLNVEQSFKRDYKNPAFSHLVGYVGLVSGSDLRGDDQLVLNDYIGRDGLEMQYDSLLRGKNGKVTLSRSSSGEITEILRTKEPIQGEILETTIDADLQKYFHSRMANALVNLGRTSGVGIIINPANGEILALISFPEFDGNNISDYITSPSKPLFNRAVSGVYNPGSTIKPMHATAALNEGIISPEKQIYSAGYIELPNPYDSSLTSRFVDWKPHGWVDVYSALARSSNVYFYVIGGGFQDQIGLGINRLYEYWNRFGFGEVTGIDMPGESVGFLPTPDEKEERTGQIWRVGDTYNVSIGQGDLSITPLRLVSAVSAIANGGPAYVPHIKKDISQETLYTLKDMEEALSNVRRGMIDAVTKDYGTANLLSSIPMVIGAKTGSAQVASKTKTNALITAYASRDAETSPEIVMLVLVEDAREGSLNTVPIARDVLQWYYDNRVNVAENAQE</sequence>
<dbReference type="InterPro" id="IPR005311">
    <property type="entry name" value="PBP_dimer"/>
</dbReference>